<gene>
    <name evidence="12" type="ORF">UT40_C0009G0026</name>
</gene>
<dbReference type="CDD" id="cd20070">
    <property type="entry name" value="5TM_YidC_Alb3"/>
    <property type="match status" value="1"/>
</dbReference>
<evidence type="ECO:0000256" key="6">
    <source>
        <dbReference type="ARBA" id="ARBA00022989"/>
    </source>
</evidence>
<proteinExistence type="inferred from homology"/>
<keyword evidence="5" id="KW-0653">Protein transport</keyword>
<dbReference type="Pfam" id="PF02096">
    <property type="entry name" value="60KD_IMP"/>
    <property type="match status" value="1"/>
</dbReference>
<evidence type="ECO:0000256" key="8">
    <source>
        <dbReference type="ARBA" id="ARBA00023186"/>
    </source>
</evidence>
<dbReference type="PANTHER" id="PTHR12428">
    <property type="entry name" value="OXA1"/>
    <property type="match status" value="1"/>
</dbReference>
<evidence type="ECO:0000313" key="12">
    <source>
        <dbReference type="EMBL" id="KKR13861.1"/>
    </source>
</evidence>
<feature type="domain" description="Membrane insertase YidC/Oxa/ALB C-terminal" evidence="11">
    <location>
        <begin position="27"/>
        <end position="234"/>
    </location>
</feature>
<dbReference type="NCBIfam" id="TIGR03592">
    <property type="entry name" value="yidC_oxa1_cterm"/>
    <property type="match status" value="1"/>
</dbReference>
<sequence length="242" mass="27669">MLKTIFFNPVYNAFVFLVDIIPGHDLGLAIIILTVLIKVAIYPLYQKAIITNLKLKEANPQIEELKKKYQNDKNEQARQIMAFYKKNGINPFSGFLVILIQIPIFLTLFYVFRGDIGVHLDSLYSFVSAPTDSNNLFLGWFNLYDSKNYLFAVLTGLTQFFQTKLTLPAQSPVAKEKKDGQPSFAEEFGRSMNMQMLYIMPVVIVFIATSLPAAVSLYWITSNTLSIALELFYRRHLKKTVL</sequence>
<keyword evidence="6 10" id="KW-1133">Transmembrane helix</keyword>
<evidence type="ECO:0000256" key="7">
    <source>
        <dbReference type="ARBA" id="ARBA00023136"/>
    </source>
</evidence>
<evidence type="ECO:0000256" key="1">
    <source>
        <dbReference type="ARBA" id="ARBA00004651"/>
    </source>
</evidence>
<dbReference type="EMBL" id="LBWQ01000009">
    <property type="protein sequence ID" value="KKR13861.1"/>
    <property type="molecule type" value="Genomic_DNA"/>
</dbReference>
<evidence type="ECO:0000256" key="5">
    <source>
        <dbReference type="ARBA" id="ARBA00022927"/>
    </source>
</evidence>
<dbReference type="AlphaFoldDB" id="A0A0G0NM19"/>
<dbReference type="Proteomes" id="UP000034690">
    <property type="component" value="Unassembled WGS sequence"/>
</dbReference>
<keyword evidence="2" id="KW-0813">Transport</keyword>
<comment type="caution">
    <text evidence="12">The sequence shown here is derived from an EMBL/GenBank/DDBJ whole genome shotgun (WGS) entry which is preliminary data.</text>
</comment>
<feature type="transmembrane region" description="Helical" evidence="10">
    <location>
        <begin position="26"/>
        <end position="45"/>
    </location>
</feature>
<keyword evidence="7 10" id="KW-0472">Membrane</keyword>
<dbReference type="GO" id="GO:0051205">
    <property type="term" value="P:protein insertion into membrane"/>
    <property type="evidence" value="ECO:0007669"/>
    <property type="project" value="TreeGrafter"/>
</dbReference>
<name>A0A0G0NM19_9BACT</name>
<protein>
    <submittedName>
        <fullName evidence="12">Membrane protein insertase, YidC/Oxa1 family</fullName>
    </submittedName>
</protein>
<keyword evidence="4 9" id="KW-0812">Transmembrane</keyword>
<feature type="transmembrane region" description="Helical" evidence="10">
    <location>
        <begin position="197"/>
        <end position="220"/>
    </location>
</feature>
<evidence type="ECO:0000256" key="2">
    <source>
        <dbReference type="ARBA" id="ARBA00022448"/>
    </source>
</evidence>
<dbReference type="GO" id="GO:0032977">
    <property type="term" value="F:membrane insertase activity"/>
    <property type="evidence" value="ECO:0007669"/>
    <property type="project" value="InterPro"/>
</dbReference>
<dbReference type="GO" id="GO:0015031">
    <property type="term" value="P:protein transport"/>
    <property type="evidence" value="ECO:0007669"/>
    <property type="project" value="UniProtKB-KW"/>
</dbReference>
<evidence type="ECO:0000256" key="3">
    <source>
        <dbReference type="ARBA" id="ARBA00022475"/>
    </source>
</evidence>
<evidence type="ECO:0000313" key="13">
    <source>
        <dbReference type="Proteomes" id="UP000034690"/>
    </source>
</evidence>
<dbReference type="GO" id="GO:0005886">
    <property type="term" value="C:plasma membrane"/>
    <property type="evidence" value="ECO:0007669"/>
    <property type="project" value="UniProtKB-SubCell"/>
</dbReference>
<evidence type="ECO:0000259" key="11">
    <source>
        <dbReference type="Pfam" id="PF02096"/>
    </source>
</evidence>
<dbReference type="InterPro" id="IPR047196">
    <property type="entry name" value="YidC_ALB_C"/>
</dbReference>
<evidence type="ECO:0000256" key="9">
    <source>
        <dbReference type="RuleBase" id="RU003945"/>
    </source>
</evidence>
<dbReference type="InterPro" id="IPR001708">
    <property type="entry name" value="YidC/ALB3/OXA1/COX18"/>
</dbReference>
<dbReference type="PANTHER" id="PTHR12428:SF65">
    <property type="entry name" value="CYTOCHROME C OXIDASE ASSEMBLY PROTEIN COX18, MITOCHONDRIAL"/>
    <property type="match status" value="1"/>
</dbReference>
<reference evidence="12 13" key="1">
    <citation type="journal article" date="2015" name="Nature">
        <title>rRNA introns, odd ribosomes, and small enigmatic genomes across a large radiation of phyla.</title>
        <authorList>
            <person name="Brown C.T."/>
            <person name="Hug L.A."/>
            <person name="Thomas B.C."/>
            <person name="Sharon I."/>
            <person name="Castelle C.J."/>
            <person name="Singh A."/>
            <person name="Wilkins M.J."/>
            <person name="Williams K.H."/>
            <person name="Banfield J.F."/>
        </authorList>
    </citation>
    <scope>NUCLEOTIDE SEQUENCE [LARGE SCALE GENOMIC DNA]</scope>
</reference>
<feature type="transmembrane region" description="Helical" evidence="10">
    <location>
        <begin position="88"/>
        <end position="112"/>
    </location>
</feature>
<comment type="similarity">
    <text evidence="9">Belongs to the OXA1/ALB3/YidC family.</text>
</comment>
<evidence type="ECO:0000256" key="10">
    <source>
        <dbReference type="SAM" id="Phobius"/>
    </source>
</evidence>
<dbReference type="InterPro" id="IPR028055">
    <property type="entry name" value="YidC/Oxa/ALB_C"/>
</dbReference>
<keyword evidence="3" id="KW-1003">Cell membrane</keyword>
<accession>A0A0G0NM19</accession>
<organism evidence="12 13">
    <name type="scientific">Candidatus Woesebacteria bacterium GW2011_GWA1_39_21b</name>
    <dbReference type="NCBI Taxonomy" id="1618551"/>
    <lineage>
        <taxon>Bacteria</taxon>
        <taxon>Candidatus Woeseibacteriota</taxon>
    </lineage>
</organism>
<comment type="subcellular location">
    <subcellularLocation>
        <location evidence="1">Cell membrane</location>
        <topology evidence="1">Multi-pass membrane protein</topology>
    </subcellularLocation>
    <subcellularLocation>
        <location evidence="9">Membrane</location>
        <topology evidence="9">Multi-pass membrane protein</topology>
    </subcellularLocation>
</comment>
<evidence type="ECO:0000256" key="4">
    <source>
        <dbReference type="ARBA" id="ARBA00022692"/>
    </source>
</evidence>
<keyword evidence="8" id="KW-0143">Chaperone</keyword>